<reference evidence="1 2" key="1">
    <citation type="submission" date="2022-09" db="EMBL/GenBank/DDBJ databases">
        <title>Evolutionary Diversification of Methanotrophic Ca. Methanophagales (ANME-1) and Their Expansive Virome.</title>
        <authorList>
            <person name="Laso-Perez R."/>
            <person name="Wu F."/>
            <person name="Cremiere A."/>
            <person name="Speth D.R."/>
            <person name="Magyar J.S."/>
            <person name="Krupovic M."/>
            <person name="Orphan V."/>
        </authorList>
    </citation>
    <scope>NUCLEOTIDE SEQUENCE [LARGE SCALE GENOMIC DNA]</scope>
    <source>
        <strain evidence="1">PBV305</strain>
    </source>
</reference>
<evidence type="ECO:0008006" key="3">
    <source>
        <dbReference type="Google" id="ProtNLM"/>
    </source>
</evidence>
<keyword evidence="2" id="KW-1185">Reference proteome</keyword>
<sequence>MITWSDISGFIDDIKSALWSWVDDIARYWVQRAYEFYDILKHTWDDILDAVERAKSYAEWLLEDVWNEFDRVWERIGAIPVITYDVVVGWVKPFFEHTKSYAEDIVSNALKTVDNLVNDIWKDISKVWDRIDDILTIQIPDLRNNIQNALNWIGNVDNWIDNKINEFRERIEGWIEESFITIIEHVMEMEIGGRK</sequence>
<dbReference type="Proteomes" id="UP001156238">
    <property type="component" value="Segment"/>
</dbReference>
<proteinExistence type="predicted"/>
<organism evidence="1 2">
    <name type="scientific">Methanophagales virus PBV305</name>
    <dbReference type="NCBI Taxonomy" id="3071310"/>
    <lineage>
        <taxon>Viruses</taxon>
        <taxon>Varidnaviria</taxon>
        <taxon>Abadenavirae</taxon>
        <taxon>Produgelaviricota</taxon>
        <taxon>Belvinaviricetes</taxon>
        <taxon>Coyopavirales</taxon>
        <taxon>Chaacviridae</taxon>
        <taxon>Homochaacvirus</taxon>
        <taxon>Homochaacvirus californiense</taxon>
    </lineage>
</organism>
<evidence type="ECO:0000313" key="2">
    <source>
        <dbReference type="Proteomes" id="UP001156238"/>
    </source>
</evidence>
<name>A0AA46YJC8_9VIRU</name>
<protein>
    <recommendedName>
        <fullName evidence="3">Tail tape measure protein</fullName>
    </recommendedName>
</protein>
<dbReference type="EMBL" id="OP548100">
    <property type="protein sequence ID" value="UYL65063.1"/>
    <property type="molecule type" value="Genomic_DNA"/>
</dbReference>
<evidence type="ECO:0000313" key="1">
    <source>
        <dbReference type="EMBL" id="UYL65063.1"/>
    </source>
</evidence>
<accession>A0AA46YJC8</accession>
<dbReference type="Gene3D" id="1.20.120.20">
    <property type="entry name" value="Apolipoprotein"/>
    <property type="match status" value="1"/>
</dbReference>
<gene>
    <name evidence="1" type="ORF">HJKPNNFO_00011</name>
</gene>